<name>A0A495VIY9_9PSEU</name>
<accession>A0A495VIY9</accession>
<proteinExistence type="predicted"/>
<keyword evidence="3" id="KW-1185">Reference proteome</keyword>
<gene>
    <name evidence="2" type="ORF">C8E97_6730</name>
</gene>
<dbReference type="PANTHER" id="PTHR41287">
    <property type="match status" value="1"/>
</dbReference>
<reference evidence="2 3" key="1">
    <citation type="submission" date="2018-10" db="EMBL/GenBank/DDBJ databases">
        <title>Sequencing the genomes of 1000 actinobacteria strains.</title>
        <authorList>
            <person name="Klenk H.-P."/>
        </authorList>
    </citation>
    <scope>NUCLEOTIDE SEQUENCE [LARGE SCALE GENOMIC DNA]</scope>
    <source>
        <strain evidence="2 3">DSM 43800</strain>
    </source>
</reference>
<dbReference type="PANTHER" id="PTHR41287:SF1">
    <property type="entry name" value="PROTEIN YMFN"/>
    <property type="match status" value="1"/>
</dbReference>
<dbReference type="InterPro" id="IPR005021">
    <property type="entry name" value="Terminase_largesu-like"/>
</dbReference>
<dbReference type="Pfam" id="PF03237">
    <property type="entry name" value="Terminase_6N"/>
    <property type="match status" value="1"/>
</dbReference>
<feature type="compositionally biased region" description="Acidic residues" evidence="1">
    <location>
        <begin position="462"/>
        <end position="480"/>
    </location>
</feature>
<protein>
    <submittedName>
        <fullName evidence="2">Terminase family protein</fullName>
    </submittedName>
</protein>
<evidence type="ECO:0000313" key="3">
    <source>
        <dbReference type="Proteomes" id="UP000282084"/>
    </source>
</evidence>
<dbReference type="Gene3D" id="3.40.50.300">
    <property type="entry name" value="P-loop containing nucleotide triphosphate hydrolases"/>
    <property type="match status" value="1"/>
</dbReference>
<dbReference type="EMBL" id="RBXO01000002">
    <property type="protein sequence ID" value="RKT49351.1"/>
    <property type="molecule type" value="Genomic_DNA"/>
</dbReference>
<organism evidence="2 3">
    <name type="scientific">Saccharothrix australiensis</name>
    <dbReference type="NCBI Taxonomy" id="2072"/>
    <lineage>
        <taxon>Bacteria</taxon>
        <taxon>Bacillati</taxon>
        <taxon>Actinomycetota</taxon>
        <taxon>Actinomycetes</taxon>
        <taxon>Pseudonocardiales</taxon>
        <taxon>Pseudonocardiaceae</taxon>
        <taxon>Saccharothrix</taxon>
    </lineage>
</organism>
<dbReference type="Proteomes" id="UP000282084">
    <property type="component" value="Unassembled WGS sequence"/>
</dbReference>
<sequence length="556" mass="61473">MTTLETRTEALRAQLVELYGLHCIPAWGTPRDPAAKTYGGKAAKFAAALGTPYMPWQRYVSDVALEVDPYTGLLRYDQVLLMVPRQSGKTTLELAVMAWRACGWSRQNILYTAQTRNAAREKWEEDHVPALESAPSIAKRIRRVVYTNGREAIKWHNRSRWGITSNTETAGHGPTLDMGVIDEAFSQEDSRTENAMQPAMVTRPQPQLWVVSTAGTEKSVYLNDKREAARRMVEEAFETGRPARIAVFDWTAEGIVDADGVVSYDRTDRRVWRMVMPALGHTITEERIQSRLETLLAEGKGAEFDRAYLNVTRTEVVRVDPNVPSAEWPDLLDEDSKRGPEIALAVDITPDRRWACIAVYSVRDDGLEHVEVIDHREGTNWVPARLRQLKARYNPVAIAVDAKGPAGALLLELEDDKAGGIARPDDPAKPRRGDLAVPTVQEVAAACAAFTDACRPPRPAPDDADQADDADERADVDEGQDVDETGVGTIRHIGQTPLNVAVANAISRPLGDAYAWGRRVSSGDISPLVAVTLARWAYRSRLPLVAAAYDPLANVW</sequence>
<evidence type="ECO:0000256" key="1">
    <source>
        <dbReference type="SAM" id="MobiDB-lite"/>
    </source>
</evidence>
<dbReference type="RefSeq" id="WP_121012938.1">
    <property type="nucleotide sequence ID" value="NZ_RBXO01000002.1"/>
</dbReference>
<evidence type="ECO:0000313" key="2">
    <source>
        <dbReference type="EMBL" id="RKT49351.1"/>
    </source>
</evidence>
<dbReference type="OrthoDB" id="3188010at2"/>
<comment type="caution">
    <text evidence="2">The sequence shown here is derived from an EMBL/GenBank/DDBJ whole genome shotgun (WGS) entry which is preliminary data.</text>
</comment>
<dbReference type="AlphaFoldDB" id="A0A495VIY9"/>
<feature type="region of interest" description="Disordered" evidence="1">
    <location>
        <begin position="454"/>
        <end position="480"/>
    </location>
</feature>
<dbReference type="InterPro" id="IPR027417">
    <property type="entry name" value="P-loop_NTPase"/>
</dbReference>